<gene>
    <name evidence="5" type="ORF">ENG63_11235</name>
</gene>
<keyword evidence="1 5" id="KW-0489">Methyltransferase</keyword>
<dbReference type="AlphaFoldDB" id="A0A7C0YB51"/>
<sequence length="384" mass="45430">MKNKTKKTTETLSLFTNPENTKLNNEDRKIIINKTRFMEILKRLLDIKDLSELKKELLKLKVSLNSTYRDTLGVLNIDTNGDTIEMRKKYLLQEIEQIENTLTIQRAKYYLQRLVKSITEKKTGKINDINLNRWKEYEEIITDSLWIFDKRDTSGAHLAWYWGNFIPQIPRQMMLRYTKQGEWVLDPFVGSGTTLIECRRLGRNGIGIELNHEVAERARDLVNKEPNKHNVITEIITGDSTVLDFKQLLEKKGIKKVQLLIMHPPYHDIIKFSNDPRDLSNCSSVGEFLRRFRKVVENTYDILEKGRYFALVIGDKYSKGEWIPLGFYTMQEVLKIGYKLKSIIVKNFEETRGKRNQKELWRYRALVGGFYVFKHEYIFLFRKI</sequence>
<dbReference type="GO" id="GO:0008170">
    <property type="term" value="F:N-methyltransferase activity"/>
    <property type="evidence" value="ECO:0007669"/>
    <property type="project" value="InterPro"/>
</dbReference>
<name>A0A7C0YB51_DESA2</name>
<dbReference type="CDD" id="cd02440">
    <property type="entry name" value="AdoMet_MTases"/>
    <property type="match status" value="1"/>
</dbReference>
<organism evidence="5">
    <name type="scientific">Desulfofervidus auxilii</name>
    <dbReference type="NCBI Taxonomy" id="1621989"/>
    <lineage>
        <taxon>Bacteria</taxon>
        <taxon>Pseudomonadati</taxon>
        <taxon>Thermodesulfobacteriota</taxon>
        <taxon>Candidatus Desulfofervidia</taxon>
        <taxon>Candidatus Desulfofervidales</taxon>
        <taxon>Candidatus Desulfofervidaceae</taxon>
        <taxon>Candidatus Desulfofervidus</taxon>
    </lineage>
</organism>
<dbReference type="EC" id="2.1.1.-" evidence="3"/>
<dbReference type="InterPro" id="IPR002941">
    <property type="entry name" value="DNA_methylase_N4/N6"/>
</dbReference>
<dbReference type="InterPro" id="IPR029063">
    <property type="entry name" value="SAM-dependent_MTases_sf"/>
</dbReference>
<dbReference type="Pfam" id="PF01555">
    <property type="entry name" value="N6_N4_Mtase"/>
    <property type="match status" value="2"/>
</dbReference>
<dbReference type="GO" id="GO:0003677">
    <property type="term" value="F:DNA binding"/>
    <property type="evidence" value="ECO:0007669"/>
    <property type="project" value="InterPro"/>
</dbReference>
<accession>A0A7C0YB51</accession>
<dbReference type="PRINTS" id="PR00508">
    <property type="entry name" value="S21N4MTFRASE"/>
</dbReference>
<dbReference type="Gene3D" id="3.40.50.150">
    <property type="entry name" value="Vaccinia Virus protein VP39"/>
    <property type="match status" value="2"/>
</dbReference>
<evidence type="ECO:0000256" key="2">
    <source>
        <dbReference type="ARBA" id="ARBA00022679"/>
    </source>
</evidence>
<reference evidence="5" key="1">
    <citation type="journal article" date="2020" name="mSystems">
        <title>Genome- and Community-Level Interaction Insights into Carbon Utilization and Element Cycling Functions of Hydrothermarchaeota in Hydrothermal Sediment.</title>
        <authorList>
            <person name="Zhou Z."/>
            <person name="Liu Y."/>
            <person name="Xu W."/>
            <person name="Pan J."/>
            <person name="Luo Z.H."/>
            <person name="Li M."/>
        </authorList>
    </citation>
    <scope>NUCLEOTIDE SEQUENCE [LARGE SCALE GENOMIC DNA]</scope>
    <source>
        <strain evidence="5">HyVt-233</strain>
    </source>
</reference>
<feature type="domain" description="DNA methylase N-4/N-6" evidence="4">
    <location>
        <begin position="257"/>
        <end position="383"/>
    </location>
</feature>
<dbReference type="SUPFAM" id="SSF53335">
    <property type="entry name" value="S-adenosyl-L-methionine-dependent methyltransferases"/>
    <property type="match status" value="2"/>
</dbReference>
<dbReference type="InterPro" id="IPR001091">
    <property type="entry name" value="RM_Methyltransferase"/>
</dbReference>
<keyword evidence="2" id="KW-0808">Transferase</keyword>
<proteinExistence type="inferred from homology"/>
<protein>
    <recommendedName>
        <fullName evidence="3">Methyltransferase</fullName>
        <ecNumber evidence="3">2.1.1.-</ecNumber>
    </recommendedName>
</protein>
<dbReference type="GO" id="GO:0009007">
    <property type="term" value="F:site-specific DNA-methyltransferase (adenine-specific) activity"/>
    <property type="evidence" value="ECO:0007669"/>
    <property type="project" value="TreeGrafter"/>
</dbReference>
<feature type="domain" description="DNA methylase N-4/N-6" evidence="4">
    <location>
        <begin position="141"/>
        <end position="218"/>
    </location>
</feature>
<dbReference type="Proteomes" id="UP000886289">
    <property type="component" value="Unassembled WGS sequence"/>
</dbReference>
<dbReference type="PANTHER" id="PTHR13370">
    <property type="entry name" value="RNA METHYLASE-RELATED"/>
    <property type="match status" value="1"/>
</dbReference>
<comment type="similarity">
    <text evidence="3">Belongs to the N(4)/N(6)-methyltransferase family.</text>
</comment>
<evidence type="ECO:0000256" key="1">
    <source>
        <dbReference type="ARBA" id="ARBA00022603"/>
    </source>
</evidence>
<dbReference type="GO" id="GO:0005737">
    <property type="term" value="C:cytoplasm"/>
    <property type="evidence" value="ECO:0007669"/>
    <property type="project" value="TreeGrafter"/>
</dbReference>
<dbReference type="PANTHER" id="PTHR13370:SF3">
    <property type="entry name" value="TRNA (GUANINE(10)-N2)-METHYLTRANSFERASE HOMOLOG"/>
    <property type="match status" value="1"/>
</dbReference>
<evidence type="ECO:0000313" key="5">
    <source>
        <dbReference type="EMBL" id="HDD45411.1"/>
    </source>
</evidence>
<dbReference type="EMBL" id="DRBS01000417">
    <property type="protein sequence ID" value="HDD45411.1"/>
    <property type="molecule type" value="Genomic_DNA"/>
</dbReference>
<dbReference type="GO" id="GO:0032259">
    <property type="term" value="P:methylation"/>
    <property type="evidence" value="ECO:0007669"/>
    <property type="project" value="UniProtKB-KW"/>
</dbReference>
<evidence type="ECO:0000256" key="3">
    <source>
        <dbReference type="RuleBase" id="RU362026"/>
    </source>
</evidence>
<evidence type="ECO:0000259" key="4">
    <source>
        <dbReference type="Pfam" id="PF01555"/>
    </source>
</evidence>
<comment type="caution">
    <text evidence="5">The sequence shown here is derived from an EMBL/GenBank/DDBJ whole genome shotgun (WGS) entry which is preliminary data.</text>
</comment>